<dbReference type="EMBL" id="DAAXGR010000019">
    <property type="protein sequence ID" value="HAG0930517.1"/>
    <property type="molecule type" value="Genomic_DNA"/>
</dbReference>
<evidence type="ECO:0000313" key="1">
    <source>
        <dbReference type="EMBL" id="HAG0930517.1"/>
    </source>
</evidence>
<dbReference type="AlphaFoldDB" id="A0A757VZ32"/>
<organism evidence="1">
    <name type="scientific">Salmonella enterica</name>
    <name type="common">Salmonella choleraesuis</name>
    <dbReference type="NCBI Taxonomy" id="28901"/>
    <lineage>
        <taxon>Bacteria</taxon>
        <taxon>Pseudomonadati</taxon>
        <taxon>Pseudomonadota</taxon>
        <taxon>Gammaproteobacteria</taxon>
        <taxon>Enterobacterales</taxon>
        <taxon>Enterobacteriaceae</taxon>
        <taxon>Salmonella</taxon>
    </lineage>
</organism>
<gene>
    <name evidence="1" type="ORF">G8S40_004594</name>
</gene>
<comment type="caution">
    <text evidence="1">The sequence shown here is derived from an EMBL/GenBank/DDBJ whole genome shotgun (WGS) entry which is preliminary data.</text>
</comment>
<sequence length="61" mass="7084">MPLKANSQQLYPVNHEITFCNKSYIRHHCLAYESIMVWPVFPLQNVGYRANPADENLHGVQ</sequence>
<reference evidence="1" key="1">
    <citation type="journal article" date="2018" name="Genome Biol.">
        <title>SKESA: strategic k-mer extension for scrupulous assemblies.</title>
        <authorList>
            <person name="Souvorov A."/>
            <person name="Agarwala R."/>
            <person name="Lipman D.J."/>
        </authorList>
    </citation>
    <scope>NUCLEOTIDE SEQUENCE</scope>
    <source>
        <strain evidence="1">MA.CK_94/00004459</strain>
    </source>
</reference>
<reference evidence="1" key="2">
    <citation type="submission" date="2020-02" db="EMBL/GenBank/DDBJ databases">
        <authorList>
            <consortium name="NCBI Pathogen Detection Project"/>
        </authorList>
    </citation>
    <scope>NUCLEOTIDE SEQUENCE</scope>
    <source>
        <strain evidence="1">MA.CK_94/00004459</strain>
    </source>
</reference>
<proteinExistence type="predicted"/>
<protein>
    <submittedName>
        <fullName evidence="1">Uncharacterized protein</fullName>
    </submittedName>
</protein>
<accession>A0A757VZ32</accession>
<name>A0A757VZ32_SALER</name>